<reference evidence="3" key="1">
    <citation type="journal article" date="2019" name="Int. J. Syst. Evol. Microbiol.">
        <title>The Global Catalogue of Microorganisms (GCM) 10K type strain sequencing project: providing services to taxonomists for standard genome sequencing and annotation.</title>
        <authorList>
            <consortium name="The Broad Institute Genomics Platform"/>
            <consortium name="The Broad Institute Genome Sequencing Center for Infectious Disease"/>
            <person name="Wu L."/>
            <person name="Ma J."/>
        </authorList>
    </citation>
    <scope>NUCLEOTIDE SEQUENCE [LARGE SCALE GENOMIC DNA]</scope>
    <source>
        <strain evidence="3">KCTC 22228</strain>
    </source>
</reference>
<accession>A0ABQ2Z766</accession>
<evidence type="ECO:0000256" key="1">
    <source>
        <dbReference type="SAM" id="Phobius"/>
    </source>
</evidence>
<protein>
    <submittedName>
        <fullName evidence="2">Uncharacterized protein</fullName>
    </submittedName>
</protein>
<sequence length="123" mass="13118">MVSYTPATCNTPHSGTVIMKKLVSLLVFVAIAYGGLFFYYGVAVKGAVEERLRSSGFSVVEVVDTDYGWLAPLSTQSSASVVVRYHGAEAVVAVRVIGHPVFSTESQIELSGLQMLNFRLGGG</sequence>
<evidence type="ECO:0000313" key="3">
    <source>
        <dbReference type="Proteomes" id="UP000653056"/>
    </source>
</evidence>
<name>A0ABQ2Z766_9GAMM</name>
<dbReference type="EMBL" id="BMXS01000024">
    <property type="protein sequence ID" value="GGY05564.1"/>
    <property type="molecule type" value="Genomic_DNA"/>
</dbReference>
<keyword evidence="1" id="KW-0812">Transmembrane</keyword>
<keyword evidence="1" id="KW-1133">Transmembrane helix</keyword>
<gene>
    <name evidence="2" type="ORF">GCM10007160_36540</name>
</gene>
<comment type="caution">
    <text evidence="2">The sequence shown here is derived from an EMBL/GenBank/DDBJ whole genome shotgun (WGS) entry which is preliminary data.</text>
</comment>
<keyword evidence="1" id="KW-0472">Membrane</keyword>
<dbReference type="Proteomes" id="UP000653056">
    <property type="component" value="Unassembled WGS sequence"/>
</dbReference>
<feature type="transmembrane region" description="Helical" evidence="1">
    <location>
        <begin position="22"/>
        <end position="43"/>
    </location>
</feature>
<keyword evidence="3" id="KW-1185">Reference proteome</keyword>
<proteinExistence type="predicted"/>
<organism evidence="2 3">
    <name type="scientific">Litchfieldella qijiaojingensis</name>
    <dbReference type="NCBI Taxonomy" id="980347"/>
    <lineage>
        <taxon>Bacteria</taxon>
        <taxon>Pseudomonadati</taxon>
        <taxon>Pseudomonadota</taxon>
        <taxon>Gammaproteobacteria</taxon>
        <taxon>Oceanospirillales</taxon>
        <taxon>Halomonadaceae</taxon>
        <taxon>Litchfieldella</taxon>
    </lineage>
</organism>
<evidence type="ECO:0000313" key="2">
    <source>
        <dbReference type="EMBL" id="GGY05564.1"/>
    </source>
</evidence>